<comment type="caution">
    <text evidence="2">The sequence shown here is derived from an EMBL/GenBank/DDBJ whole genome shotgun (WGS) entry which is preliminary data.</text>
</comment>
<feature type="region of interest" description="Disordered" evidence="1">
    <location>
        <begin position="21"/>
        <end position="45"/>
    </location>
</feature>
<dbReference type="Proteomes" id="UP000653002">
    <property type="component" value="Unassembled WGS sequence"/>
</dbReference>
<accession>A0A8I0L136</accession>
<feature type="non-terminal residue" evidence="2">
    <location>
        <position position="88"/>
    </location>
</feature>
<proteinExistence type="predicted"/>
<reference evidence="2" key="1">
    <citation type="submission" date="2020-01" db="EMBL/GenBank/DDBJ databases">
        <authorList>
            <person name="Richard D."/>
        </authorList>
    </citation>
    <scope>NUCLEOTIDE SEQUENCE</scope>
    <source>
        <strain evidence="2">JP541</strain>
    </source>
</reference>
<gene>
    <name evidence="2" type="ORF">GUH15_04980</name>
</gene>
<dbReference type="EMBL" id="JAABFR010000195">
    <property type="protein sequence ID" value="MBD4335440.1"/>
    <property type="molecule type" value="Genomic_DNA"/>
</dbReference>
<evidence type="ECO:0000313" key="3">
    <source>
        <dbReference type="Proteomes" id="UP000653002"/>
    </source>
</evidence>
<protein>
    <submittedName>
        <fullName evidence="2">Uncharacterized protein</fullName>
    </submittedName>
</protein>
<evidence type="ECO:0000313" key="2">
    <source>
        <dbReference type="EMBL" id="MBD4335440.1"/>
    </source>
</evidence>
<sequence length="88" mass="9106">MFYASSGGTLNKLGSNAANRLLDPLYGDSGSSGPNKGKNNGTTMMTYSTGRYGTIPSLPKMAQDPTGKDILRMADVQALGGAAGIQNY</sequence>
<feature type="compositionally biased region" description="Low complexity" evidence="1">
    <location>
        <begin position="27"/>
        <end position="41"/>
    </location>
</feature>
<dbReference type="AlphaFoldDB" id="A0A8I0L136"/>
<evidence type="ECO:0000256" key="1">
    <source>
        <dbReference type="SAM" id="MobiDB-lite"/>
    </source>
</evidence>
<name>A0A8I0L136_XANCI</name>
<organism evidence="2 3">
    <name type="scientific">Xanthomonas citri pv. citri</name>
    <dbReference type="NCBI Taxonomy" id="611301"/>
    <lineage>
        <taxon>Bacteria</taxon>
        <taxon>Pseudomonadati</taxon>
        <taxon>Pseudomonadota</taxon>
        <taxon>Gammaproteobacteria</taxon>
        <taxon>Lysobacterales</taxon>
        <taxon>Lysobacteraceae</taxon>
        <taxon>Xanthomonas</taxon>
    </lineage>
</organism>